<accession>A0AAD6S325</accession>
<dbReference type="InterPro" id="IPR011989">
    <property type="entry name" value="ARM-like"/>
</dbReference>
<reference evidence="1" key="1">
    <citation type="submission" date="2023-03" db="EMBL/GenBank/DDBJ databases">
        <title>Massive genome expansion in bonnet fungi (Mycena s.s.) driven by repeated elements and novel gene families across ecological guilds.</title>
        <authorList>
            <consortium name="Lawrence Berkeley National Laboratory"/>
            <person name="Harder C.B."/>
            <person name="Miyauchi S."/>
            <person name="Viragh M."/>
            <person name="Kuo A."/>
            <person name="Thoen E."/>
            <person name="Andreopoulos B."/>
            <person name="Lu D."/>
            <person name="Skrede I."/>
            <person name="Drula E."/>
            <person name="Henrissat B."/>
            <person name="Morin E."/>
            <person name="Kohler A."/>
            <person name="Barry K."/>
            <person name="LaButti K."/>
            <person name="Morin E."/>
            <person name="Salamov A."/>
            <person name="Lipzen A."/>
            <person name="Mereny Z."/>
            <person name="Hegedus B."/>
            <person name="Baldrian P."/>
            <person name="Stursova M."/>
            <person name="Weitz H."/>
            <person name="Taylor A."/>
            <person name="Grigoriev I.V."/>
            <person name="Nagy L.G."/>
            <person name="Martin F."/>
            <person name="Kauserud H."/>
        </authorList>
    </citation>
    <scope>NUCLEOTIDE SEQUENCE</scope>
    <source>
        <strain evidence="1">CBHHK200</strain>
    </source>
</reference>
<protein>
    <submittedName>
        <fullName evidence="1">Uncharacterized protein</fullName>
    </submittedName>
</protein>
<proteinExistence type="predicted"/>
<dbReference type="EMBL" id="JARJCM010000288">
    <property type="protein sequence ID" value="KAJ7019593.1"/>
    <property type="molecule type" value="Genomic_DNA"/>
</dbReference>
<comment type="caution">
    <text evidence="1">The sequence shown here is derived from an EMBL/GenBank/DDBJ whole genome shotgun (WGS) entry which is preliminary data.</text>
</comment>
<dbReference type="AlphaFoldDB" id="A0AAD6S325"/>
<name>A0AAD6S325_9AGAR</name>
<dbReference type="Proteomes" id="UP001218188">
    <property type="component" value="Unassembled WGS sequence"/>
</dbReference>
<gene>
    <name evidence="1" type="ORF">C8F04DRAFT_1276047</name>
</gene>
<evidence type="ECO:0000313" key="1">
    <source>
        <dbReference type="EMBL" id="KAJ7019593.1"/>
    </source>
</evidence>
<keyword evidence="2" id="KW-1185">Reference proteome</keyword>
<organism evidence="1 2">
    <name type="scientific">Mycena alexandri</name>
    <dbReference type="NCBI Taxonomy" id="1745969"/>
    <lineage>
        <taxon>Eukaryota</taxon>
        <taxon>Fungi</taxon>
        <taxon>Dikarya</taxon>
        <taxon>Basidiomycota</taxon>
        <taxon>Agaricomycotina</taxon>
        <taxon>Agaricomycetes</taxon>
        <taxon>Agaricomycetidae</taxon>
        <taxon>Agaricales</taxon>
        <taxon>Marasmiineae</taxon>
        <taxon>Mycenaceae</taxon>
        <taxon>Mycena</taxon>
    </lineage>
</organism>
<dbReference type="Gene3D" id="1.25.10.10">
    <property type="entry name" value="Leucine-rich Repeat Variant"/>
    <property type="match status" value="1"/>
</dbReference>
<sequence length="348" mass="38642">MSQPKKFVGDVAALPFDVLMGEHPWRPLAYSTTSRVLLTEDPELLLAARSCHAGTPSLEATPRYLTLMNSVRVYLPAPPPFLVSHYLNDRDHARARPPSTPASSRYRPLLIPTAYQLLFLHPTVLHCAIIRSVYQQPSIFLVFSPFHTPFSFSFVAGSEERARIVDAICACGGKMIIHRNWPIQRCLEAATRPEEPRKFVVCMRGRIVDLTTNYRGALKDPTGAANLRLARLSCRSKQNLEESAEDVDDLLGLGAAVFGEISILIIIDEHGLEKHRQMPLEHLLTGLFEFATNKQGSKSVVSALKEGGKQTLDRVVQRMCELVKGAGHAMILIASVLRMADKDQRAAL</sequence>
<evidence type="ECO:0000313" key="2">
    <source>
        <dbReference type="Proteomes" id="UP001218188"/>
    </source>
</evidence>